<dbReference type="InterPro" id="IPR035906">
    <property type="entry name" value="MetI-like_sf"/>
</dbReference>
<gene>
    <name evidence="9" type="ORF">CTER_1283</name>
</gene>
<feature type="transmembrane region" description="Helical" evidence="7">
    <location>
        <begin position="28"/>
        <end position="52"/>
    </location>
</feature>
<comment type="caution">
    <text evidence="9">The sequence shown here is derived from an EMBL/GenBank/DDBJ whole genome shotgun (WGS) entry which is preliminary data.</text>
</comment>
<evidence type="ECO:0000256" key="7">
    <source>
        <dbReference type="RuleBase" id="RU363032"/>
    </source>
</evidence>
<comment type="subcellular location">
    <subcellularLocation>
        <location evidence="1 7">Cell membrane</location>
        <topology evidence="1 7">Multi-pass membrane protein</topology>
    </subcellularLocation>
</comment>
<evidence type="ECO:0000256" key="2">
    <source>
        <dbReference type="ARBA" id="ARBA00022448"/>
    </source>
</evidence>
<feature type="transmembrane region" description="Helical" evidence="7">
    <location>
        <begin position="105"/>
        <end position="127"/>
    </location>
</feature>
<dbReference type="GO" id="GO:0055085">
    <property type="term" value="P:transmembrane transport"/>
    <property type="evidence" value="ECO:0007669"/>
    <property type="project" value="InterPro"/>
</dbReference>
<proteinExistence type="inferred from homology"/>
<dbReference type="PATRIC" id="fig|1195236.3.peg.1599"/>
<dbReference type="AlphaFoldDB" id="S0FU32"/>
<protein>
    <submittedName>
        <fullName evidence="9">ABC-type nitrate/sulfonate/bicarbonate transport system, permease component</fullName>
    </submittedName>
</protein>
<dbReference type="EMBL" id="AORV01000026">
    <property type="protein sequence ID" value="EMS72694.1"/>
    <property type="molecule type" value="Genomic_DNA"/>
</dbReference>
<dbReference type="GO" id="GO:0005886">
    <property type="term" value="C:plasma membrane"/>
    <property type="evidence" value="ECO:0007669"/>
    <property type="project" value="UniProtKB-SubCell"/>
</dbReference>
<feature type="transmembrane region" description="Helical" evidence="7">
    <location>
        <begin position="215"/>
        <end position="236"/>
    </location>
</feature>
<organism evidence="9 10">
    <name type="scientific">Ruminiclostridium cellobioparum subsp. termitidis CT1112</name>
    <dbReference type="NCBI Taxonomy" id="1195236"/>
    <lineage>
        <taxon>Bacteria</taxon>
        <taxon>Bacillati</taxon>
        <taxon>Bacillota</taxon>
        <taxon>Clostridia</taxon>
        <taxon>Eubacteriales</taxon>
        <taxon>Oscillospiraceae</taxon>
        <taxon>Ruminiclostridium</taxon>
    </lineage>
</organism>
<dbReference type="SUPFAM" id="SSF161098">
    <property type="entry name" value="MetI-like"/>
    <property type="match status" value="1"/>
</dbReference>
<feature type="domain" description="ABC transmembrane type-1" evidence="8">
    <location>
        <begin position="154"/>
        <end position="335"/>
    </location>
</feature>
<feature type="transmembrane region" description="Helical" evidence="7">
    <location>
        <begin position="72"/>
        <end position="93"/>
    </location>
</feature>
<evidence type="ECO:0000256" key="6">
    <source>
        <dbReference type="ARBA" id="ARBA00023136"/>
    </source>
</evidence>
<reference evidence="9 10" key="1">
    <citation type="journal article" date="2013" name="Genome Announc.">
        <title>Draft Genome Sequence of the Cellulolytic, Mesophilic, Anaerobic Bacterium Clostridium termitidis Strain CT1112 (DSM 5398).</title>
        <authorList>
            <person name="Lal S."/>
            <person name="Ramachandran U."/>
            <person name="Zhang X."/>
            <person name="Munir R."/>
            <person name="Sparling R."/>
            <person name="Levin D.B."/>
        </authorList>
    </citation>
    <scope>NUCLEOTIDE SEQUENCE [LARGE SCALE GENOMIC DNA]</scope>
    <source>
        <strain evidence="9 10">CT1112</strain>
    </source>
</reference>
<dbReference type="InterPro" id="IPR000515">
    <property type="entry name" value="MetI-like"/>
</dbReference>
<dbReference type="CDD" id="cd06261">
    <property type="entry name" value="TM_PBP2"/>
    <property type="match status" value="1"/>
</dbReference>
<feature type="transmembrane region" description="Helical" evidence="7">
    <location>
        <begin position="188"/>
        <end position="209"/>
    </location>
</feature>
<dbReference type="Pfam" id="PF00528">
    <property type="entry name" value="BPD_transp_1"/>
    <property type="match status" value="1"/>
</dbReference>
<keyword evidence="2 7" id="KW-0813">Transport</keyword>
<evidence type="ECO:0000256" key="5">
    <source>
        <dbReference type="ARBA" id="ARBA00022989"/>
    </source>
</evidence>
<dbReference type="RefSeq" id="WP_004624955.1">
    <property type="nucleotide sequence ID" value="NZ_AORV01000026.1"/>
</dbReference>
<feature type="transmembrane region" description="Helical" evidence="7">
    <location>
        <begin position="311"/>
        <end position="330"/>
    </location>
</feature>
<name>S0FU32_RUMCE</name>
<dbReference type="STRING" id="1195236.CTER_1283"/>
<dbReference type="eggNOG" id="COG0600">
    <property type="taxonomic scope" value="Bacteria"/>
</dbReference>
<comment type="similarity">
    <text evidence="7">Belongs to the binding-protein-dependent transport system permease family.</text>
</comment>
<evidence type="ECO:0000256" key="3">
    <source>
        <dbReference type="ARBA" id="ARBA00022475"/>
    </source>
</evidence>
<dbReference type="Gene3D" id="1.10.3720.10">
    <property type="entry name" value="MetI-like"/>
    <property type="match status" value="1"/>
</dbReference>
<dbReference type="PANTHER" id="PTHR30151:SF0">
    <property type="entry name" value="ABC TRANSPORTER PERMEASE PROTEIN MJ0413-RELATED"/>
    <property type="match status" value="1"/>
</dbReference>
<dbReference type="PANTHER" id="PTHR30151">
    <property type="entry name" value="ALKANE SULFONATE ABC TRANSPORTER-RELATED, MEMBRANE SUBUNIT"/>
    <property type="match status" value="1"/>
</dbReference>
<keyword evidence="6 7" id="KW-0472">Membrane</keyword>
<dbReference type="PROSITE" id="PS50928">
    <property type="entry name" value="ABC_TM1"/>
    <property type="match status" value="1"/>
</dbReference>
<sequence length="354" mass="39212">MSIIKESTVPPLLKQGRNGKKHISDLRFILLTVFTVSGFILAVLANLLFRQLADVKITAYAYGSLVININEAYRIVLAVLILLYLGIAGCSFFRADRRVKFSKRAPFRFAVGIALALWDILGTKLLLLPQPFFPGPARIIEAFLIEGDYIWQNTLYSLRLFSVGFTLGVVFGVGTGILIGWFPKVYYWVYPVLKITGVIPAVAWMPFALTLFPTPFSAAAFLIVICAWFSIASLTAQGIQSTQRPQFEVARTLGAKTPFLVFHVAIPHAMPQIFTGISNANGFAFTTLVMAEMMGQPGGLGYYINASKVWSAYYKVFAAIIVMAVLFSLIMKGMGLIQRRVLRWQKGLVKSDGQ</sequence>
<feature type="transmembrane region" description="Helical" evidence="7">
    <location>
        <begin position="273"/>
        <end position="291"/>
    </location>
</feature>
<feature type="transmembrane region" description="Helical" evidence="7">
    <location>
        <begin position="160"/>
        <end position="181"/>
    </location>
</feature>
<keyword evidence="10" id="KW-1185">Reference proteome</keyword>
<evidence type="ECO:0000313" key="9">
    <source>
        <dbReference type="EMBL" id="EMS72694.1"/>
    </source>
</evidence>
<evidence type="ECO:0000313" key="10">
    <source>
        <dbReference type="Proteomes" id="UP000014155"/>
    </source>
</evidence>
<keyword evidence="4 7" id="KW-0812">Transmembrane</keyword>
<evidence type="ECO:0000259" key="8">
    <source>
        <dbReference type="PROSITE" id="PS50928"/>
    </source>
</evidence>
<keyword evidence="5 7" id="KW-1133">Transmembrane helix</keyword>
<accession>S0FU32</accession>
<dbReference type="Proteomes" id="UP000014155">
    <property type="component" value="Unassembled WGS sequence"/>
</dbReference>
<evidence type="ECO:0000256" key="4">
    <source>
        <dbReference type="ARBA" id="ARBA00022692"/>
    </source>
</evidence>
<keyword evidence="3" id="KW-1003">Cell membrane</keyword>
<evidence type="ECO:0000256" key="1">
    <source>
        <dbReference type="ARBA" id="ARBA00004651"/>
    </source>
</evidence>